<name>A0AAW0EG52_9AGAR</name>
<gene>
    <name evidence="3" type="primary">TUS1_5</name>
    <name evidence="3" type="ORF">VNI00_000029</name>
</gene>
<dbReference type="SMART" id="SM00036">
    <property type="entry name" value="CNH"/>
    <property type="match status" value="1"/>
</dbReference>
<dbReference type="EMBL" id="JAYKXP010000001">
    <property type="protein sequence ID" value="KAK7062541.1"/>
    <property type="molecule type" value="Genomic_DNA"/>
</dbReference>
<organism evidence="3 4">
    <name type="scientific">Paramarasmius palmivorus</name>
    <dbReference type="NCBI Taxonomy" id="297713"/>
    <lineage>
        <taxon>Eukaryota</taxon>
        <taxon>Fungi</taxon>
        <taxon>Dikarya</taxon>
        <taxon>Basidiomycota</taxon>
        <taxon>Agaricomycotina</taxon>
        <taxon>Agaricomycetes</taxon>
        <taxon>Agaricomycetidae</taxon>
        <taxon>Agaricales</taxon>
        <taxon>Marasmiineae</taxon>
        <taxon>Marasmiaceae</taxon>
        <taxon>Paramarasmius</taxon>
    </lineage>
</organism>
<dbReference type="AlphaFoldDB" id="A0AAW0EG52"/>
<dbReference type="InterPro" id="IPR052233">
    <property type="entry name" value="Rho-type_GEFs"/>
</dbReference>
<reference evidence="3 4" key="1">
    <citation type="submission" date="2024-01" db="EMBL/GenBank/DDBJ databases">
        <title>A draft genome for a cacao thread blight-causing isolate of Paramarasmius palmivorus.</title>
        <authorList>
            <person name="Baruah I.K."/>
            <person name="Bukari Y."/>
            <person name="Amoako-Attah I."/>
            <person name="Meinhardt L.W."/>
            <person name="Bailey B.A."/>
            <person name="Cohen S.P."/>
        </authorList>
    </citation>
    <scope>NUCLEOTIDE SEQUENCE [LARGE SCALE GENOMIC DNA]</scope>
    <source>
        <strain evidence="3 4">GH-12</strain>
    </source>
</reference>
<keyword evidence="1" id="KW-0344">Guanine-nucleotide releasing factor</keyword>
<protein>
    <submittedName>
        <fullName evidence="3">Rho guanine nucleotide exchange factor</fullName>
    </submittedName>
</protein>
<keyword evidence="4" id="KW-1185">Reference proteome</keyword>
<dbReference type="PANTHER" id="PTHR46572:SF1">
    <property type="entry name" value="RHO1 GUANINE NUCLEOTIDE EXCHANGE FACTOR TUS1"/>
    <property type="match status" value="1"/>
</dbReference>
<evidence type="ECO:0000313" key="3">
    <source>
        <dbReference type="EMBL" id="KAK7062541.1"/>
    </source>
</evidence>
<dbReference type="GO" id="GO:0005085">
    <property type="term" value="F:guanyl-nucleotide exchange factor activity"/>
    <property type="evidence" value="ECO:0007669"/>
    <property type="project" value="UniProtKB-KW"/>
</dbReference>
<evidence type="ECO:0000259" key="2">
    <source>
        <dbReference type="PROSITE" id="PS50219"/>
    </source>
</evidence>
<dbReference type="PANTHER" id="PTHR46572">
    <property type="entry name" value="RHO1 GDP-GTP EXCHANGE PROTEIN 1-RELATED"/>
    <property type="match status" value="1"/>
</dbReference>
<accession>A0AAW0EG52</accession>
<comment type="caution">
    <text evidence="3">The sequence shown here is derived from an EMBL/GenBank/DDBJ whole genome shotgun (WGS) entry which is preliminary data.</text>
</comment>
<dbReference type="PROSITE" id="PS50219">
    <property type="entry name" value="CNH"/>
    <property type="match status" value="1"/>
</dbReference>
<feature type="domain" description="CNH" evidence="2">
    <location>
        <begin position="23"/>
        <end position="339"/>
    </location>
</feature>
<dbReference type="InterPro" id="IPR001180">
    <property type="entry name" value="CNH_dom"/>
</dbReference>
<proteinExistence type="predicted"/>
<evidence type="ECO:0000256" key="1">
    <source>
        <dbReference type="ARBA" id="ARBA00022658"/>
    </source>
</evidence>
<evidence type="ECO:0000313" key="4">
    <source>
        <dbReference type="Proteomes" id="UP001383192"/>
    </source>
</evidence>
<sequence>MEIFRIVPLSFGAFSSSSFRLGSGTVTCSVPIKDLDGRPMVAVGCDEGIWVGFRDDPQCNSRLIPCLVLILKVDLAMRQALRLKTVTQCAALGEFGLLLVLANKALYAYCIDSLLLGSPATPNTVAENSPKISGDMEIHQFRVGKLDGHTLIITVQRRGLDSIFRLLEPEWIEDRRRSHAMQTTVAFKKNREFYIPSPTYDVVFLKAKLAILNTNGFEILDLDEFKSVNIPPRNEGFFKRLFSTQPLNKPLAIFATHGGAKFILCYDTFGLYVDRHGDPHPDTEKIEWSGTAEHAALHSSCILLFSRHCIEVRDLQTAKLMQKMQGSNIQCLWDGRGADAWMRQQSGVMIVDSVAVGNRIQHEIHELRLATD</sequence>
<dbReference type="Pfam" id="PF00780">
    <property type="entry name" value="CNH"/>
    <property type="match status" value="1"/>
</dbReference>
<dbReference type="Proteomes" id="UP001383192">
    <property type="component" value="Unassembled WGS sequence"/>
</dbReference>